<gene>
    <name evidence="2" type="ORF">LCPAC201_02290</name>
</gene>
<feature type="compositionally biased region" description="Polar residues" evidence="1">
    <location>
        <begin position="712"/>
        <end position="749"/>
    </location>
</feature>
<organism evidence="2">
    <name type="scientific">Pithovirus LCPAC201</name>
    <dbReference type="NCBI Taxonomy" id="2506591"/>
    <lineage>
        <taxon>Viruses</taxon>
        <taxon>Pithoviruses</taxon>
    </lineage>
</organism>
<name>A0A481Z4W9_9VIRU</name>
<evidence type="ECO:0000256" key="1">
    <source>
        <dbReference type="SAM" id="MobiDB-lite"/>
    </source>
</evidence>
<protein>
    <submittedName>
        <fullName evidence="2">Retinal protein</fullName>
    </submittedName>
</protein>
<feature type="compositionally biased region" description="Polar residues" evidence="1">
    <location>
        <begin position="469"/>
        <end position="478"/>
    </location>
</feature>
<feature type="region of interest" description="Disordered" evidence="1">
    <location>
        <begin position="426"/>
        <end position="496"/>
    </location>
</feature>
<reference evidence="2" key="1">
    <citation type="journal article" date="2019" name="MBio">
        <title>Virus Genomes from Deep Sea Sediments Expand the Ocean Megavirome and Support Independent Origins of Viral Gigantism.</title>
        <authorList>
            <person name="Backstrom D."/>
            <person name="Yutin N."/>
            <person name="Jorgensen S.L."/>
            <person name="Dharamshi J."/>
            <person name="Homa F."/>
            <person name="Zaremba-Niedwiedzka K."/>
            <person name="Spang A."/>
            <person name="Wolf Y.I."/>
            <person name="Koonin E.V."/>
            <person name="Ettema T.J."/>
        </authorList>
    </citation>
    <scope>NUCLEOTIDE SEQUENCE</scope>
</reference>
<accession>A0A481Z4W9</accession>
<feature type="compositionally biased region" description="Polar residues" evidence="1">
    <location>
        <begin position="767"/>
        <end position="780"/>
    </location>
</feature>
<evidence type="ECO:0000313" key="2">
    <source>
        <dbReference type="EMBL" id="QBK90928.1"/>
    </source>
</evidence>
<proteinExistence type="predicted"/>
<sequence>MVKSTDRFSSHLGSPVSEIGKPQPFYSRNQSSIGIVSPPLTEMENSRQTVPFYRDMTGNDNPSVISQENLQIRHFSPLDSHTSSTNRDMNATVDDIRYSDQFNQYNSIGNEQSNYESPIDRESNLRFLEDEDVDEIDDTIGRLESVVNMLRNSSEDAQLLERLDRLERNVLTTLVVTNMMGINGIKSNAKSEIFRSIENLSNYVHSDLLAKSSFRKSMSQGLTATRDSLVSVIEIKFNESCKNMETRLSLEDFTVSNSQLKEYITTEIQGISNDTTLDSNLVGQITESIQKSVQDMIQNKSEDSITLELIRTEMGSVVDKITTTINQKTISRDAEYKRFEQSVATIIMNQLHPITELIKLETNKTNLSIKTLSQSVRSLHDQVVEINNTHSKHIRIINNNITELGRVTTSIKNELKKFNSERRGTIAISDTTNSRSRHSNIPVESRRSRRKKSQTKSVTGNPSALPPNSIHSSSVASKHNHESATSRPPTSNSQGLKINTFKSIISPPMVVPSTTSHYNKVLPKYPPSNSHPTMISPVYSPKSIPTVISPHNLPKSVPTVISPHNLPKSVPTVISPHNLPKSVPVVISPRNLPKSVPVVISPRNLPKSVPVVISPHNSSQPHPPIVSSLIYSPSTPFSSVVSPVTFHHSNKPASNMYLSIAPHQKLPKTTLPPARATRITHNSRPPPVRSTPKTIKNETVRPPIYPNPKMPTKNQVVTQSGHSTISNKTAIRNIQNDVSSESETQLNSENSERKPSGIEPINLSPPFDTNISQPSEVTFVTSSSSNLLGNSTGSFSDKDKSTHNKKLHPKEIENIKYEEEKSENVKSDPELDRKFKNKSSDSELADEILTRSFSDI</sequence>
<feature type="region of interest" description="Disordered" evidence="1">
    <location>
        <begin position="677"/>
        <end position="844"/>
    </location>
</feature>
<feature type="compositionally biased region" description="Polar residues" evidence="1">
    <location>
        <begin position="485"/>
        <end position="496"/>
    </location>
</feature>
<feature type="region of interest" description="Disordered" evidence="1">
    <location>
        <begin position="1"/>
        <end position="37"/>
    </location>
</feature>
<feature type="compositionally biased region" description="Basic and acidic residues" evidence="1">
    <location>
        <begin position="809"/>
        <end position="841"/>
    </location>
</feature>
<dbReference type="EMBL" id="MK500503">
    <property type="protein sequence ID" value="QBK90928.1"/>
    <property type="molecule type" value="Genomic_DNA"/>
</dbReference>
<feature type="compositionally biased region" description="Low complexity" evidence="1">
    <location>
        <begin position="781"/>
        <end position="794"/>
    </location>
</feature>